<sequence>MNLPTDESPTERTLPLDGVRVLELGHTILGPSCGMLLADLGADVVKIEPPGGERTRRLKGFGTGYFGFFNRNKRSVEVDYKTADGLAEIRRAILDADVLIENMGPGALRRAGLGPEEARALNPRLVYCSLKGFLPGPYETRAALDEVVQMMSGLAYMTGPPGRPLRAGTSVTDILGGVFGAVGILAALRERDMTGEGTLVQASLFETAAFLMGQHMAYAALGDGPVPPMPARVSAWAVYELFETADDEHLFVGITSDAHWAGFCRVFERDDLAVDPELATNELRVDARPRLIPEVAAMLRALPVDELEKRCHDARLPYARIARPEDLFEDPHLMANGSLADTTLPSGVRTRLPKIPIRLGGRPFGLRRNPPAGPEPRGWWSAP</sequence>
<keyword evidence="1 3" id="KW-0808">Transferase</keyword>
<evidence type="ECO:0000313" key="4">
    <source>
        <dbReference type="Proteomes" id="UP000198609"/>
    </source>
</evidence>
<dbReference type="Proteomes" id="UP000198609">
    <property type="component" value="Unassembled WGS sequence"/>
</dbReference>
<feature type="region of interest" description="Disordered" evidence="2">
    <location>
        <begin position="363"/>
        <end position="383"/>
    </location>
</feature>
<evidence type="ECO:0000313" key="3">
    <source>
        <dbReference type="EMBL" id="SED63809.1"/>
    </source>
</evidence>
<evidence type="ECO:0000256" key="2">
    <source>
        <dbReference type="SAM" id="MobiDB-lite"/>
    </source>
</evidence>
<proteinExistence type="predicted"/>
<dbReference type="GO" id="GO:0008410">
    <property type="term" value="F:CoA-transferase activity"/>
    <property type="evidence" value="ECO:0007669"/>
    <property type="project" value="TreeGrafter"/>
</dbReference>
<dbReference type="Gene3D" id="3.40.50.10540">
    <property type="entry name" value="Crotonobetainyl-coa:carnitine coa-transferase, domain 1"/>
    <property type="match status" value="1"/>
</dbReference>
<dbReference type="InterPro" id="IPR050483">
    <property type="entry name" value="CoA-transferase_III_domain"/>
</dbReference>
<dbReference type="InterPro" id="IPR023606">
    <property type="entry name" value="CoA-Trfase_III_dom_1_sf"/>
</dbReference>
<dbReference type="InterPro" id="IPR044855">
    <property type="entry name" value="CoA-Trfase_III_dom3_sf"/>
</dbReference>
<keyword evidence="4" id="KW-1185">Reference proteome</keyword>
<dbReference type="Pfam" id="PF02515">
    <property type="entry name" value="CoA_transf_3"/>
    <property type="match status" value="1"/>
</dbReference>
<evidence type="ECO:0000256" key="1">
    <source>
        <dbReference type="ARBA" id="ARBA00022679"/>
    </source>
</evidence>
<dbReference type="SUPFAM" id="SSF89796">
    <property type="entry name" value="CoA-transferase family III (CaiB/BaiF)"/>
    <property type="match status" value="1"/>
</dbReference>
<reference evidence="4" key="1">
    <citation type="submission" date="2016-10" db="EMBL/GenBank/DDBJ databases">
        <authorList>
            <person name="Varghese N."/>
            <person name="Submissions S."/>
        </authorList>
    </citation>
    <scope>NUCLEOTIDE SEQUENCE [LARGE SCALE GENOMIC DNA]</scope>
    <source>
        <strain evidence="4">DSM 40318</strain>
    </source>
</reference>
<dbReference type="RefSeq" id="WP_093469954.1">
    <property type="nucleotide sequence ID" value="NZ_FNST01000002.1"/>
</dbReference>
<organism evidence="3 4">
    <name type="scientific">Streptomyces melanosporofaciens</name>
    <dbReference type="NCBI Taxonomy" id="67327"/>
    <lineage>
        <taxon>Bacteria</taxon>
        <taxon>Bacillati</taxon>
        <taxon>Actinomycetota</taxon>
        <taxon>Actinomycetes</taxon>
        <taxon>Kitasatosporales</taxon>
        <taxon>Streptomycetaceae</taxon>
        <taxon>Streptomyces</taxon>
        <taxon>Streptomyces violaceusniger group</taxon>
    </lineage>
</organism>
<protein>
    <submittedName>
        <fullName evidence="3">Crotonobetainyl-CoA:carnitine CoA-transferase CaiB</fullName>
    </submittedName>
</protein>
<gene>
    <name evidence="3" type="ORF">SAMN04490356_9315</name>
</gene>
<dbReference type="AlphaFoldDB" id="A0A1H5CAF2"/>
<dbReference type="EMBL" id="FNST01000002">
    <property type="protein sequence ID" value="SED63809.1"/>
    <property type="molecule type" value="Genomic_DNA"/>
</dbReference>
<dbReference type="Gene3D" id="3.30.1540.10">
    <property type="entry name" value="formyl-coa transferase, domain 3"/>
    <property type="match status" value="1"/>
</dbReference>
<dbReference type="InterPro" id="IPR003673">
    <property type="entry name" value="CoA-Trfase_fam_III"/>
</dbReference>
<dbReference type="PANTHER" id="PTHR48207">
    <property type="entry name" value="SUCCINATE--HYDROXYMETHYLGLUTARATE COA-TRANSFERASE"/>
    <property type="match status" value="1"/>
</dbReference>
<name>A0A1H5CAF2_STRMJ</name>
<accession>A0A1H5CAF2</accession>
<dbReference type="PANTHER" id="PTHR48207:SF3">
    <property type="entry name" value="SUCCINATE--HYDROXYMETHYLGLUTARATE COA-TRANSFERASE"/>
    <property type="match status" value="1"/>
</dbReference>